<name>A0A8H5LYF1_9AGAR</name>
<sequence>MDGGKTDLHVRWHEKLRQSYDGKGPQDLSAERWATSRRYGPAIIPTCLVIETRRIIITERSLVSVYASSYTKSPKSELHHLLSLLPPSVCRRNDLFYVPIISDILPAHITFEQLRRHAQDGRGITALPLPSIAIQSTHHPLLTALSPISRIWPPDYFVHTITAIPSVALIAPYTSTIAPSVARLADPLITYAHLGLPKAFVHLLGPLTSDSTPIAGDHAFFVRSRGLLNAVLPHRLVPSPAPASCPPPATQTQKRKRTNQTRNRSQCLPNRRYGSFEKPHAQTRRRITCRPMCASAAFNARRKRLRRLSVLLEVHPHQISHHNPRTSKRLRHYHQDRNRGRHFRGPRRHTESESFSNAEDGDEDGKWAVESIGKQTDSQLLENLARRFNLTYDVFGIRLFTEADGALSSGILNPQ</sequence>
<feature type="region of interest" description="Disordered" evidence="1">
    <location>
        <begin position="316"/>
        <end position="364"/>
    </location>
</feature>
<dbReference type="AlphaFoldDB" id="A0A8H5LYF1"/>
<protein>
    <submittedName>
        <fullName evidence="2">Uncharacterized protein</fullName>
    </submittedName>
</protein>
<gene>
    <name evidence="2" type="ORF">D9615_009913</name>
</gene>
<accession>A0A8H5LYF1</accession>
<organism evidence="2 3">
    <name type="scientific">Tricholomella constricta</name>
    <dbReference type="NCBI Taxonomy" id="117010"/>
    <lineage>
        <taxon>Eukaryota</taxon>
        <taxon>Fungi</taxon>
        <taxon>Dikarya</taxon>
        <taxon>Basidiomycota</taxon>
        <taxon>Agaricomycotina</taxon>
        <taxon>Agaricomycetes</taxon>
        <taxon>Agaricomycetidae</taxon>
        <taxon>Agaricales</taxon>
        <taxon>Tricholomatineae</taxon>
        <taxon>Lyophyllaceae</taxon>
        <taxon>Tricholomella</taxon>
    </lineage>
</organism>
<evidence type="ECO:0000313" key="2">
    <source>
        <dbReference type="EMBL" id="KAF5373974.1"/>
    </source>
</evidence>
<feature type="region of interest" description="Disordered" evidence="1">
    <location>
        <begin position="239"/>
        <end position="283"/>
    </location>
</feature>
<feature type="compositionally biased region" description="Pro residues" evidence="1">
    <location>
        <begin position="239"/>
        <end position="249"/>
    </location>
</feature>
<dbReference type="OrthoDB" id="79252at2759"/>
<evidence type="ECO:0000313" key="3">
    <source>
        <dbReference type="Proteomes" id="UP000565441"/>
    </source>
</evidence>
<evidence type="ECO:0000256" key="1">
    <source>
        <dbReference type="SAM" id="MobiDB-lite"/>
    </source>
</evidence>
<proteinExistence type="predicted"/>
<comment type="caution">
    <text evidence="2">The sequence shown here is derived from an EMBL/GenBank/DDBJ whole genome shotgun (WGS) entry which is preliminary data.</text>
</comment>
<dbReference type="Proteomes" id="UP000565441">
    <property type="component" value="Unassembled WGS sequence"/>
</dbReference>
<feature type="compositionally biased region" description="Basic residues" evidence="1">
    <location>
        <begin position="318"/>
        <end position="332"/>
    </location>
</feature>
<keyword evidence="3" id="KW-1185">Reference proteome</keyword>
<reference evidence="2 3" key="1">
    <citation type="journal article" date="2020" name="ISME J.">
        <title>Uncovering the hidden diversity of litter-decomposition mechanisms in mushroom-forming fungi.</title>
        <authorList>
            <person name="Floudas D."/>
            <person name="Bentzer J."/>
            <person name="Ahren D."/>
            <person name="Johansson T."/>
            <person name="Persson P."/>
            <person name="Tunlid A."/>
        </authorList>
    </citation>
    <scope>NUCLEOTIDE SEQUENCE [LARGE SCALE GENOMIC DNA]</scope>
    <source>
        <strain evidence="2 3">CBS 661.87</strain>
    </source>
</reference>
<dbReference type="EMBL" id="JAACJP010000038">
    <property type="protein sequence ID" value="KAF5373974.1"/>
    <property type="molecule type" value="Genomic_DNA"/>
</dbReference>